<dbReference type="Proteomes" id="UP000663824">
    <property type="component" value="Unassembled WGS sequence"/>
</dbReference>
<evidence type="ECO:0000259" key="2">
    <source>
        <dbReference type="Pfam" id="PF02826"/>
    </source>
</evidence>
<dbReference type="PANTHER" id="PTHR10996">
    <property type="entry name" value="2-HYDROXYACID DEHYDROGENASE-RELATED"/>
    <property type="match status" value="1"/>
</dbReference>
<dbReference type="SUPFAM" id="SSF51735">
    <property type="entry name" value="NAD(P)-binding Rossmann-fold domains"/>
    <property type="match status" value="1"/>
</dbReference>
<name>A0A816L8U3_9BILA</name>
<dbReference type="InterPro" id="IPR036291">
    <property type="entry name" value="NAD(P)-bd_dom_sf"/>
</dbReference>
<dbReference type="EMBL" id="CAJNRE010000386">
    <property type="protein sequence ID" value="CAF1926637.1"/>
    <property type="molecule type" value="Genomic_DNA"/>
</dbReference>
<dbReference type="Pfam" id="PF02826">
    <property type="entry name" value="2-Hacid_dh_C"/>
    <property type="match status" value="1"/>
</dbReference>
<evidence type="ECO:0000256" key="1">
    <source>
        <dbReference type="ARBA" id="ARBA00023002"/>
    </source>
</evidence>
<dbReference type="GO" id="GO:0051287">
    <property type="term" value="F:NAD binding"/>
    <property type="evidence" value="ECO:0007669"/>
    <property type="project" value="InterPro"/>
</dbReference>
<dbReference type="GO" id="GO:0030267">
    <property type="term" value="F:glyoxylate reductase (NADPH) activity"/>
    <property type="evidence" value="ECO:0007669"/>
    <property type="project" value="TreeGrafter"/>
</dbReference>
<dbReference type="AlphaFoldDB" id="A0A816L8U3"/>
<evidence type="ECO:0000313" key="4">
    <source>
        <dbReference type="Proteomes" id="UP000663824"/>
    </source>
</evidence>
<reference evidence="3" key="1">
    <citation type="submission" date="2021-02" db="EMBL/GenBank/DDBJ databases">
        <authorList>
            <person name="Nowell W R."/>
        </authorList>
    </citation>
    <scope>NUCLEOTIDE SEQUENCE</scope>
</reference>
<protein>
    <recommendedName>
        <fullName evidence="2">D-isomer specific 2-hydroxyacid dehydrogenase NAD-binding domain-containing protein</fullName>
    </recommendedName>
</protein>
<dbReference type="InterPro" id="IPR006140">
    <property type="entry name" value="D-isomer_DH_NAD-bd"/>
</dbReference>
<sequence length="76" mass="8622">LIQALQNEQISYAALDVLENEPEIDAELIKLDRIQLTPHAAWFTRESASALRTKAIQDILRVLKGEQPLFPVPIEE</sequence>
<proteinExistence type="predicted"/>
<keyword evidence="1" id="KW-0560">Oxidoreductase</keyword>
<dbReference type="Gene3D" id="3.40.50.720">
    <property type="entry name" value="NAD(P)-binding Rossmann-like Domain"/>
    <property type="match status" value="1"/>
</dbReference>
<feature type="non-terminal residue" evidence="3">
    <location>
        <position position="1"/>
    </location>
</feature>
<dbReference type="GO" id="GO:0016618">
    <property type="term" value="F:hydroxypyruvate reductase [NAD(P)H] activity"/>
    <property type="evidence" value="ECO:0007669"/>
    <property type="project" value="TreeGrafter"/>
</dbReference>
<dbReference type="GO" id="GO:0005829">
    <property type="term" value="C:cytosol"/>
    <property type="evidence" value="ECO:0007669"/>
    <property type="project" value="TreeGrafter"/>
</dbReference>
<accession>A0A816L8U3</accession>
<dbReference type="InterPro" id="IPR050223">
    <property type="entry name" value="D-isomer_2-hydroxyacid_DH"/>
</dbReference>
<evidence type="ECO:0000313" key="3">
    <source>
        <dbReference type="EMBL" id="CAF1926637.1"/>
    </source>
</evidence>
<gene>
    <name evidence="3" type="ORF">MBJ925_LOCUS3442</name>
</gene>
<feature type="domain" description="D-isomer specific 2-hydroxyacid dehydrogenase NAD-binding" evidence="2">
    <location>
        <begin position="1"/>
        <end position="41"/>
    </location>
</feature>
<comment type="caution">
    <text evidence="3">The sequence shown here is derived from an EMBL/GenBank/DDBJ whole genome shotgun (WGS) entry which is preliminary data.</text>
</comment>
<dbReference type="PANTHER" id="PTHR10996:SF179">
    <property type="entry name" value="D-ISOMER SPECIFIC 2-HYDROXYACID DEHYDROGENASE FAMILY PROTEIN-RELATED"/>
    <property type="match status" value="1"/>
</dbReference>
<organism evidence="3 4">
    <name type="scientific">Rotaria magnacalcarata</name>
    <dbReference type="NCBI Taxonomy" id="392030"/>
    <lineage>
        <taxon>Eukaryota</taxon>
        <taxon>Metazoa</taxon>
        <taxon>Spiralia</taxon>
        <taxon>Gnathifera</taxon>
        <taxon>Rotifera</taxon>
        <taxon>Eurotatoria</taxon>
        <taxon>Bdelloidea</taxon>
        <taxon>Philodinida</taxon>
        <taxon>Philodinidae</taxon>
        <taxon>Rotaria</taxon>
    </lineage>
</organism>